<evidence type="ECO:0000256" key="1">
    <source>
        <dbReference type="SAM" id="SignalP"/>
    </source>
</evidence>
<evidence type="ECO:0000313" key="2">
    <source>
        <dbReference type="EMBL" id="KAK0410801.1"/>
    </source>
</evidence>
<feature type="chain" id="PRO_5041281023" evidence="1">
    <location>
        <begin position="19"/>
        <end position="85"/>
    </location>
</feature>
<comment type="caution">
    <text evidence="2">The sequence shown here is derived from an EMBL/GenBank/DDBJ whole genome shotgun (WGS) entry which is preliminary data.</text>
</comment>
<protein>
    <submittedName>
        <fullName evidence="2">Uncharacterized protein</fullName>
    </submittedName>
</protein>
<keyword evidence="3" id="KW-1185">Reference proteome</keyword>
<gene>
    <name evidence="2" type="ORF">QR680_005329</name>
</gene>
<organism evidence="2 3">
    <name type="scientific">Steinernema hermaphroditum</name>
    <dbReference type="NCBI Taxonomy" id="289476"/>
    <lineage>
        <taxon>Eukaryota</taxon>
        <taxon>Metazoa</taxon>
        <taxon>Ecdysozoa</taxon>
        <taxon>Nematoda</taxon>
        <taxon>Chromadorea</taxon>
        <taxon>Rhabditida</taxon>
        <taxon>Tylenchina</taxon>
        <taxon>Panagrolaimomorpha</taxon>
        <taxon>Strongyloidoidea</taxon>
        <taxon>Steinernematidae</taxon>
        <taxon>Steinernema</taxon>
    </lineage>
</organism>
<sequence length="85" mass="9784">MQLLSVLLLSMHLLAALGSPSVYYHQKTSVSHRNYYVQNNVQANRFITNYHYHPSNNYYTQSNSFFQPLSVSTPGFGFCLFCLGR</sequence>
<evidence type="ECO:0000313" key="3">
    <source>
        <dbReference type="Proteomes" id="UP001175271"/>
    </source>
</evidence>
<dbReference type="AlphaFoldDB" id="A0AA39HT13"/>
<keyword evidence="1" id="KW-0732">Signal</keyword>
<dbReference type="EMBL" id="JAUCMV010000003">
    <property type="protein sequence ID" value="KAK0410801.1"/>
    <property type="molecule type" value="Genomic_DNA"/>
</dbReference>
<proteinExistence type="predicted"/>
<name>A0AA39HT13_9BILA</name>
<feature type="signal peptide" evidence="1">
    <location>
        <begin position="1"/>
        <end position="18"/>
    </location>
</feature>
<reference evidence="2" key="1">
    <citation type="submission" date="2023-06" db="EMBL/GenBank/DDBJ databases">
        <title>Genomic analysis of the entomopathogenic nematode Steinernema hermaphroditum.</title>
        <authorList>
            <person name="Schwarz E.M."/>
            <person name="Heppert J.K."/>
            <person name="Baniya A."/>
            <person name="Schwartz H.T."/>
            <person name="Tan C.-H."/>
            <person name="Antoshechkin I."/>
            <person name="Sternberg P.W."/>
            <person name="Goodrich-Blair H."/>
            <person name="Dillman A.R."/>
        </authorList>
    </citation>
    <scope>NUCLEOTIDE SEQUENCE</scope>
    <source>
        <strain evidence="2">PS9179</strain>
        <tissue evidence="2">Whole animal</tissue>
    </source>
</reference>
<dbReference type="Proteomes" id="UP001175271">
    <property type="component" value="Unassembled WGS sequence"/>
</dbReference>
<accession>A0AA39HT13</accession>